<feature type="binding site" evidence="10">
    <location>
        <position position="157"/>
    </location>
    <ligand>
        <name>Mn(2+)</name>
        <dbReference type="ChEBI" id="CHEBI:29035"/>
    </ligand>
</feature>
<dbReference type="GO" id="GO:0004519">
    <property type="term" value="F:endonuclease activity"/>
    <property type="evidence" value="ECO:0007669"/>
    <property type="project" value="UniProtKB-UniRule"/>
</dbReference>
<keyword evidence="5 10" id="KW-0460">Magnesium</keyword>
<comment type="function">
    <text evidence="10">CRISPR (clustered regularly interspaced short palindromic repeat), is an adaptive immune system that provides protection against mobile genetic elements (viruses, transposable elements and conjugative plasmids). CRISPR clusters contain spacers, sequences complementary to antecedent mobile elements, and target invading nucleic acids. CRISPR clusters are transcribed and processed into CRISPR RNA (crRNA). Acts as a dsDNA endonuclease. Involved in the integration of spacer DNA into the CRISPR cassette.</text>
</comment>
<evidence type="ECO:0000256" key="5">
    <source>
        <dbReference type="ARBA" id="ARBA00022842"/>
    </source>
</evidence>
<feature type="binding site" evidence="10">
    <location>
        <position position="238"/>
    </location>
    <ligand>
        <name>Mn(2+)</name>
        <dbReference type="ChEBI" id="CHEBI:29035"/>
    </ligand>
</feature>
<evidence type="ECO:0000256" key="4">
    <source>
        <dbReference type="ARBA" id="ARBA00022801"/>
    </source>
</evidence>
<dbReference type="CDD" id="cd09634">
    <property type="entry name" value="Cas1_I-II-III"/>
    <property type="match status" value="1"/>
</dbReference>
<dbReference type="AlphaFoldDB" id="A0A1M4ZB16"/>
<evidence type="ECO:0000256" key="3">
    <source>
        <dbReference type="ARBA" id="ARBA00022759"/>
    </source>
</evidence>
<dbReference type="InterPro" id="IPR002729">
    <property type="entry name" value="CRISPR-assoc_Cas1"/>
</dbReference>
<dbReference type="PANTHER" id="PTHR34353:SF2">
    <property type="entry name" value="CRISPR-ASSOCIATED ENDONUCLEASE CAS1 1"/>
    <property type="match status" value="1"/>
</dbReference>
<dbReference type="Pfam" id="PF01867">
    <property type="entry name" value="Cas_Cas1"/>
    <property type="match status" value="1"/>
</dbReference>
<dbReference type="Gene3D" id="3.100.10.20">
    <property type="entry name" value="CRISPR-associated endonuclease Cas1, N-terminal domain"/>
    <property type="match status" value="1"/>
</dbReference>
<name>A0A1M4ZB16_9FIRM</name>
<dbReference type="InterPro" id="IPR042206">
    <property type="entry name" value="CRISPR-assoc_Cas1_C"/>
</dbReference>
<dbReference type="EMBL" id="FQUG01000007">
    <property type="protein sequence ID" value="SHF15175.1"/>
    <property type="molecule type" value="Genomic_DNA"/>
</dbReference>
<sequence>MCVLYLVSEGTKLRKNGGRFLIENDGKRIQSVPINEVESVVVRRCAEISTPALYELFEKNAGVFYVDGRGRLMGQMEVPSGSLLRFEKQRENFFDDEKSVCMIRSTIGEKLSGQIELLRYYARQKKEVAIAQCVKEIRRIAEKLRIVRDKEELRGLEGLASRTYFAAFPYLLDTSVWVWNGRNRRPPQDPVNALLSYGYAFLEREVRMAVIGAGLDGRMGFFHSNNGRKDSLVFDLMEPFRQRITDRFVLKLLNRKQFKPEDFSYIQDGGCCLRDEARHRWIECYESYMIRPTNEYGGAAPRQWIRDWVNNFARGIFREQEEAV</sequence>
<dbReference type="EC" id="3.1.-.-" evidence="10"/>
<dbReference type="Proteomes" id="UP000184404">
    <property type="component" value="Unassembled WGS sequence"/>
</dbReference>
<dbReference type="OrthoDB" id="9803119at2"/>
<keyword evidence="1 10" id="KW-0540">Nuclease</keyword>
<dbReference type="InterPro" id="IPR050646">
    <property type="entry name" value="Cas1"/>
</dbReference>
<evidence type="ECO:0000256" key="6">
    <source>
        <dbReference type="ARBA" id="ARBA00023118"/>
    </source>
</evidence>
<evidence type="ECO:0000313" key="11">
    <source>
        <dbReference type="EMBL" id="SHF15175.1"/>
    </source>
</evidence>
<keyword evidence="7 10" id="KW-0238">DNA-binding</keyword>
<dbReference type="Gene3D" id="1.20.120.920">
    <property type="entry name" value="CRISPR-associated endonuclease Cas1, C-terminal domain"/>
    <property type="match status" value="1"/>
</dbReference>
<keyword evidence="4 10" id="KW-0378">Hydrolase</keyword>
<dbReference type="InterPro" id="IPR042211">
    <property type="entry name" value="CRISPR-assoc_Cas1_N"/>
</dbReference>
<comment type="cofactor">
    <cofactor evidence="10">
        <name>Mg(2+)</name>
        <dbReference type="ChEBI" id="CHEBI:18420"/>
    </cofactor>
    <cofactor evidence="10">
        <name>Mn(2+)</name>
        <dbReference type="ChEBI" id="CHEBI:29035"/>
    </cofactor>
</comment>
<feature type="binding site" evidence="10">
    <location>
        <position position="223"/>
    </location>
    <ligand>
        <name>Mn(2+)</name>
        <dbReference type="ChEBI" id="CHEBI:29035"/>
    </ligand>
</feature>
<keyword evidence="12" id="KW-1185">Reference proteome</keyword>
<dbReference type="HAMAP" id="MF_01470">
    <property type="entry name" value="Cas1"/>
    <property type="match status" value="1"/>
</dbReference>
<evidence type="ECO:0000256" key="8">
    <source>
        <dbReference type="ARBA" id="ARBA00023211"/>
    </source>
</evidence>
<dbReference type="PANTHER" id="PTHR34353">
    <property type="entry name" value="CRISPR-ASSOCIATED ENDONUCLEASE CAS1 1"/>
    <property type="match status" value="1"/>
</dbReference>
<evidence type="ECO:0000313" key="12">
    <source>
        <dbReference type="Proteomes" id="UP000184404"/>
    </source>
</evidence>
<comment type="subunit">
    <text evidence="9 10">Homodimer, forms a heterotetramer with a Cas2 homodimer.</text>
</comment>
<dbReference type="GO" id="GO:0046872">
    <property type="term" value="F:metal ion binding"/>
    <property type="evidence" value="ECO:0007669"/>
    <property type="project" value="UniProtKB-UniRule"/>
</dbReference>
<comment type="similarity">
    <text evidence="10">Belongs to the CRISPR-associated endonuclease Cas1 family.</text>
</comment>
<proteinExistence type="inferred from homology"/>
<keyword evidence="6 10" id="KW-0051">Antiviral defense</keyword>
<evidence type="ECO:0000256" key="7">
    <source>
        <dbReference type="ARBA" id="ARBA00023125"/>
    </source>
</evidence>
<dbReference type="RefSeq" id="WP_072936065.1">
    <property type="nucleotide sequence ID" value="NZ_FQUG01000007.1"/>
</dbReference>
<dbReference type="GO" id="GO:0016787">
    <property type="term" value="F:hydrolase activity"/>
    <property type="evidence" value="ECO:0007669"/>
    <property type="project" value="UniProtKB-KW"/>
</dbReference>
<dbReference type="GO" id="GO:0043571">
    <property type="term" value="P:maintenance of CRISPR repeat elements"/>
    <property type="evidence" value="ECO:0007669"/>
    <property type="project" value="UniProtKB-UniRule"/>
</dbReference>
<keyword evidence="8 10" id="KW-0464">Manganese</keyword>
<reference evidence="11 12" key="1">
    <citation type="submission" date="2016-11" db="EMBL/GenBank/DDBJ databases">
        <authorList>
            <person name="Jaros S."/>
            <person name="Januszkiewicz K."/>
            <person name="Wedrychowicz H."/>
        </authorList>
    </citation>
    <scope>NUCLEOTIDE SEQUENCE [LARGE SCALE GENOMIC DNA]</scope>
    <source>
        <strain evidence="11 12">DSM 10502</strain>
    </source>
</reference>
<gene>
    <name evidence="10" type="primary">cas1</name>
    <name evidence="11" type="ORF">SAMN02745190_01991</name>
</gene>
<evidence type="ECO:0000256" key="2">
    <source>
        <dbReference type="ARBA" id="ARBA00022723"/>
    </source>
</evidence>
<evidence type="ECO:0000256" key="10">
    <source>
        <dbReference type="HAMAP-Rule" id="MF_01470"/>
    </source>
</evidence>
<protein>
    <recommendedName>
        <fullName evidence="10">CRISPR-associated endonuclease Cas1</fullName>
        <ecNumber evidence="10">3.1.-.-</ecNumber>
    </recommendedName>
</protein>
<dbReference type="NCBIfam" id="TIGR00287">
    <property type="entry name" value="cas1"/>
    <property type="match status" value="1"/>
</dbReference>
<dbReference type="GO" id="GO:0051607">
    <property type="term" value="P:defense response to virus"/>
    <property type="evidence" value="ECO:0007669"/>
    <property type="project" value="UniProtKB-UniRule"/>
</dbReference>
<evidence type="ECO:0000256" key="1">
    <source>
        <dbReference type="ARBA" id="ARBA00022722"/>
    </source>
</evidence>
<keyword evidence="3 10" id="KW-0255">Endonuclease</keyword>
<accession>A0A1M4ZB16</accession>
<evidence type="ECO:0000256" key="9">
    <source>
        <dbReference type="ARBA" id="ARBA00038592"/>
    </source>
</evidence>
<organism evidence="11 12">
    <name type="scientific">Schwartzia succinivorans DSM 10502</name>
    <dbReference type="NCBI Taxonomy" id="1123243"/>
    <lineage>
        <taxon>Bacteria</taxon>
        <taxon>Bacillati</taxon>
        <taxon>Bacillota</taxon>
        <taxon>Negativicutes</taxon>
        <taxon>Selenomonadales</taxon>
        <taxon>Selenomonadaceae</taxon>
        <taxon>Schwartzia</taxon>
    </lineage>
</organism>
<dbReference type="GO" id="GO:0003677">
    <property type="term" value="F:DNA binding"/>
    <property type="evidence" value="ECO:0007669"/>
    <property type="project" value="UniProtKB-KW"/>
</dbReference>
<keyword evidence="2 10" id="KW-0479">Metal-binding</keyword>
<dbReference type="STRING" id="1123243.SAMN02745190_01991"/>